<reference evidence="1" key="1">
    <citation type="submission" date="2023-08" db="EMBL/GenBank/DDBJ databases">
        <authorList>
            <person name="Alioto T."/>
            <person name="Alioto T."/>
            <person name="Gomez Garrido J."/>
        </authorList>
    </citation>
    <scope>NUCLEOTIDE SEQUENCE</scope>
</reference>
<gene>
    <name evidence="1" type="ORF">XNOV1_A002726</name>
</gene>
<proteinExistence type="predicted"/>
<dbReference type="AlphaFoldDB" id="A0AAV1FVW3"/>
<accession>A0AAV1FVW3</accession>
<protein>
    <submittedName>
        <fullName evidence="1">Uncharacterized protein</fullName>
    </submittedName>
</protein>
<evidence type="ECO:0000313" key="1">
    <source>
        <dbReference type="EMBL" id="CAJ1065691.1"/>
    </source>
</evidence>
<sequence length="125" mass="14256">MSLLFLDFRVHHLPCGNAACYHWEAANLTAKLTRIFSSSSSSSTVFPKLHPLSLLERLAPRKRLLMMRLQMRRVQSSSLTLHAMCVCVCEREKRRQGVCVCVCVCEGAGWRVYVWGECRQHSSSL</sequence>
<organism evidence="1 2">
    <name type="scientific">Xyrichtys novacula</name>
    <name type="common">Pearly razorfish</name>
    <name type="synonym">Hemipteronotus novacula</name>
    <dbReference type="NCBI Taxonomy" id="13765"/>
    <lineage>
        <taxon>Eukaryota</taxon>
        <taxon>Metazoa</taxon>
        <taxon>Chordata</taxon>
        <taxon>Craniata</taxon>
        <taxon>Vertebrata</taxon>
        <taxon>Euteleostomi</taxon>
        <taxon>Actinopterygii</taxon>
        <taxon>Neopterygii</taxon>
        <taxon>Teleostei</taxon>
        <taxon>Neoteleostei</taxon>
        <taxon>Acanthomorphata</taxon>
        <taxon>Eupercaria</taxon>
        <taxon>Labriformes</taxon>
        <taxon>Labridae</taxon>
        <taxon>Xyrichtys</taxon>
    </lineage>
</organism>
<evidence type="ECO:0000313" key="2">
    <source>
        <dbReference type="Proteomes" id="UP001178508"/>
    </source>
</evidence>
<dbReference type="Proteomes" id="UP001178508">
    <property type="component" value="Chromosome 10"/>
</dbReference>
<keyword evidence="2" id="KW-1185">Reference proteome</keyword>
<name>A0AAV1FVW3_XYRNO</name>
<dbReference type="EMBL" id="OY660873">
    <property type="protein sequence ID" value="CAJ1065691.1"/>
    <property type="molecule type" value="Genomic_DNA"/>
</dbReference>